<evidence type="ECO:0000256" key="1">
    <source>
        <dbReference type="ARBA" id="ARBA00023098"/>
    </source>
</evidence>
<accession>A0A3L8PUL5</accession>
<dbReference type="RefSeq" id="WP_121840182.1">
    <property type="nucleotide sequence ID" value="NZ_ML014817.1"/>
</dbReference>
<dbReference type="EMBL" id="QZEI01000068">
    <property type="protein sequence ID" value="RLV58509.1"/>
    <property type="molecule type" value="Genomic_DNA"/>
</dbReference>
<reference evidence="4 5" key="1">
    <citation type="submission" date="2018-09" db="EMBL/GenBank/DDBJ databases">
        <title>Phylogeny of the Shewanellaceae, and recommendation for two new genera, Pseudoshewanella and Parashewanella.</title>
        <authorList>
            <person name="Wang G."/>
        </authorList>
    </citation>
    <scope>NUCLEOTIDE SEQUENCE [LARGE SCALE GENOMIC DNA]</scope>
    <source>
        <strain evidence="4 5">C51</strain>
    </source>
</reference>
<dbReference type="Pfam" id="PF01734">
    <property type="entry name" value="Patatin"/>
    <property type="match status" value="1"/>
</dbReference>
<dbReference type="Gene3D" id="3.40.1090.10">
    <property type="entry name" value="Cytosolic phospholipase A2 catalytic domain"/>
    <property type="match status" value="2"/>
</dbReference>
<protein>
    <recommendedName>
        <fullName evidence="3">PNPLA domain-containing protein</fullName>
    </recommendedName>
</protein>
<dbReference type="PANTHER" id="PTHR46394">
    <property type="entry name" value="ANNEXIN"/>
    <property type="match status" value="1"/>
</dbReference>
<keyword evidence="2" id="KW-0378">Hydrolase</keyword>
<keyword evidence="2" id="KW-0442">Lipid degradation</keyword>
<dbReference type="PROSITE" id="PS51635">
    <property type="entry name" value="PNPLA"/>
    <property type="match status" value="1"/>
</dbReference>
<gene>
    <name evidence="4" type="ORF">D5018_16980</name>
</gene>
<dbReference type="InterPro" id="IPR052580">
    <property type="entry name" value="Lipid_Hydrolase"/>
</dbReference>
<feature type="active site" description="Proton acceptor" evidence="2">
    <location>
        <position position="318"/>
    </location>
</feature>
<keyword evidence="1 2" id="KW-0443">Lipid metabolism</keyword>
<feature type="active site" description="Nucleophile" evidence="2">
    <location>
        <position position="143"/>
    </location>
</feature>
<organism evidence="4 5">
    <name type="scientific">Parashewanella curva</name>
    <dbReference type="NCBI Taxonomy" id="2338552"/>
    <lineage>
        <taxon>Bacteria</taxon>
        <taxon>Pseudomonadati</taxon>
        <taxon>Pseudomonadota</taxon>
        <taxon>Gammaproteobacteria</taxon>
        <taxon>Alteromonadales</taxon>
        <taxon>Shewanellaceae</taxon>
        <taxon>Parashewanella</taxon>
    </lineage>
</organism>
<evidence type="ECO:0000313" key="5">
    <source>
        <dbReference type="Proteomes" id="UP000281474"/>
    </source>
</evidence>
<dbReference type="InterPro" id="IPR002641">
    <property type="entry name" value="PNPLA_dom"/>
</dbReference>
<dbReference type="SUPFAM" id="SSF52151">
    <property type="entry name" value="FabD/lysophospholipase-like"/>
    <property type="match status" value="1"/>
</dbReference>
<dbReference type="GO" id="GO:0016042">
    <property type="term" value="P:lipid catabolic process"/>
    <property type="evidence" value="ECO:0007669"/>
    <property type="project" value="UniProtKB-UniRule"/>
</dbReference>
<proteinExistence type="predicted"/>
<comment type="caution">
    <text evidence="4">The sequence shown here is derived from an EMBL/GenBank/DDBJ whole genome shotgun (WGS) entry which is preliminary data.</text>
</comment>
<feature type="short sequence motif" description="GXSXG" evidence="2">
    <location>
        <begin position="141"/>
        <end position="145"/>
    </location>
</feature>
<keyword evidence="5" id="KW-1185">Reference proteome</keyword>
<evidence type="ECO:0000256" key="2">
    <source>
        <dbReference type="PROSITE-ProRule" id="PRU01161"/>
    </source>
</evidence>
<dbReference type="GO" id="GO:0016787">
    <property type="term" value="F:hydrolase activity"/>
    <property type="evidence" value="ECO:0007669"/>
    <property type="project" value="UniProtKB-UniRule"/>
</dbReference>
<sequence>MATAHSVASESYLETYLKSLNLERSGTQIISVNGTNYQARFNDSGWCKSVSKLYMSRTSVHDFFQTNEDEMPTDIIKSALNSENLLNAHDAKVTTRCNSKRVTYEYQSLCLAGGGAKGIAHLGVLQALGATRLNKIKEVTGTSAGAIMSACLSIGMNEHDITHAMINAKTNFEREIILAEMQTIIVNFLGIHVTPIAIFLSRHNEFLKDGEGKTILPENVKNNDIGRITFYQHELIRTKGNSTELRFLKHRSWKRLILVASNEKKEIELSANNSPHLEVAVAVTASSAIPHFVKPVEIKASLFLSEATQGSKVLALSDGGLTNNIPFCYFTTNKILVVGFSFQEPLLLKDKVTKLPKEKLKKSAIELAIKVSRAVELNAFDITKAKSDPRISLCILHPQLGFTALTSASSPRQIYKHKWFAVKEFEEFEASCEVINDSQHLLPPFSLSQYLAEKYQKQNPILQINK</sequence>
<feature type="domain" description="PNPLA" evidence="3">
    <location>
        <begin position="109"/>
        <end position="331"/>
    </location>
</feature>
<dbReference type="AlphaFoldDB" id="A0A3L8PUL5"/>
<feature type="short sequence motif" description="GXGXXG" evidence="2">
    <location>
        <begin position="113"/>
        <end position="118"/>
    </location>
</feature>
<dbReference type="OrthoDB" id="6397622at2"/>
<name>A0A3L8PUL5_9GAMM</name>
<evidence type="ECO:0000313" key="4">
    <source>
        <dbReference type="EMBL" id="RLV58509.1"/>
    </source>
</evidence>
<dbReference type="PANTHER" id="PTHR46394:SF1">
    <property type="entry name" value="PNPLA DOMAIN-CONTAINING PROTEIN"/>
    <property type="match status" value="1"/>
</dbReference>
<dbReference type="Proteomes" id="UP000281474">
    <property type="component" value="Unassembled WGS sequence"/>
</dbReference>
<evidence type="ECO:0000259" key="3">
    <source>
        <dbReference type="PROSITE" id="PS51635"/>
    </source>
</evidence>
<dbReference type="InterPro" id="IPR016035">
    <property type="entry name" value="Acyl_Trfase/lysoPLipase"/>
</dbReference>
<feature type="short sequence motif" description="DGA/G" evidence="2">
    <location>
        <begin position="318"/>
        <end position="320"/>
    </location>
</feature>